<evidence type="ECO:0000313" key="1">
    <source>
        <dbReference type="EMBL" id="RDY05977.1"/>
    </source>
</evidence>
<name>A0A371HT78_MUCPR</name>
<accession>A0A371HT78</accession>
<organism evidence="1 2">
    <name type="scientific">Mucuna pruriens</name>
    <name type="common">Velvet bean</name>
    <name type="synonym">Dolichos pruriens</name>
    <dbReference type="NCBI Taxonomy" id="157652"/>
    <lineage>
        <taxon>Eukaryota</taxon>
        <taxon>Viridiplantae</taxon>
        <taxon>Streptophyta</taxon>
        <taxon>Embryophyta</taxon>
        <taxon>Tracheophyta</taxon>
        <taxon>Spermatophyta</taxon>
        <taxon>Magnoliopsida</taxon>
        <taxon>eudicotyledons</taxon>
        <taxon>Gunneridae</taxon>
        <taxon>Pentapetalae</taxon>
        <taxon>rosids</taxon>
        <taxon>fabids</taxon>
        <taxon>Fabales</taxon>
        <taxon>Fabaceae</taxon>
        <taxon>Papilionoideae</taxon>
        <taxon>50 kb inversion clade</taxon>
        <taxon>NPAAA clade</taxon>
        <taxon>indigoferoid/millettioid clade</taxon>
        <taxon>Phaseoleae</taxon>
        <taxon>Mucuna</taxon>
    </lineage>
</organism>
<comment type="caution">
    <text evidence="1">The sequence shown here is derived from an EMBL/GenBank/DDBJ whole genome shotgun (WGS) entry which is preliminary data.</text>
</comment>
<proteinExistence type="predicted"/>
<reference evidence="1" key="1">
    <citation type="submission" date="2018-05" db="EMBL/GenBank/DDBJ databases">
        <title>Draft genome of Mucuna pruriens seed.</title>
        <authorList>
            <person name="Nnadi N.E."/>
            <person name="Vos R."/>
            <person name="Hasami M.H."/>
            <person name="Devisetty U.K."/>
            <person name="Aguiy J.C."/>
        </authorList>
    </citation>
    <scope>NUCLEOTIDE SEQUENCE [LARGE SCALE GENOMIC DNA]</scope>
    <source>
        <strain evidence="1">JCA_2017</strain>
    </source>
</reference>
<keyword evidence="2" id="KW-1185">Reference proteome</keyword>
<sequence length="164" mass="19378">MLINVNKLFIWISNSFIICLDEATFNFYYNNLCVKNLEILFQRRDELMYGMQTNIDHNSFLQAMNETRAKACYYHVHVFDQQDKQLLLVEMCIQCKGCLRENQCLALHRPCSHVIIACAQVHHDYMLYVIPMYILQMSSTCATKFPTLIIDHNMINHSYVKIQI</sequence>
<protein>
    <submittedName>
        <fullName evidence="1">Uncharacterized protein</fullName>
    </submittedName>
</protein>
<dbReference type="AlphaFoldDB" id="A0A371HT78"/>
<dbReference type="Proteomes" id="UP000257109">
    <property type="component" value="Unassembled WGS sequence"/>
</dbReference>
<gene>
    <name evidence="1" type="ORF">CR513_10117</name>
</gene>
<evidence type="ECO:0000313" key="2">
    <source>
        <dbReference type="Proteomes" id="UP000257109"/>
    </source>
</evidence>
<feature type="non-terminal residue" evidence="1">
    <location>
        <position position="1"/>
    </location>
</feature>
<dbReference type="EMBL" id="QJKJ01001770">
    <property type="protein sequence ID" value="RDY05977.1"/>
    <property type="molecule type" value="Genomic_DNA"/>
</dbReference>